<name>A0ABT2RN96_9FIRM</name>
<feature type="region of interest" description="Disordered" evidence="1">
    <location>
        <begin position="172"/>
        <end position="213"/>
    </location>
</feature>
<evidence type="ECO:0000256" key="1">
    <source>
        <dbReference type="SAM" id="MobiDB-lite"/>
    </source>
</evidence>
<dbReference type="EMBL" id="JAOQJU010000010">
    <property type="protein sequence ID" value="MCU6686875.1"/>
    <property type="molecule type" value="Genomic_DNA"/>
</dbReference>
<proteinExistence type="predicted"/>
<evidence type="ECO:0000259" key="2">
    <source>
        <dbReference type="Pfam" id="PF23343"/>
    </source>
</evidence>
<dbReference type="InterPro" id="IPR056906">
    <property type="entry name" value="ORF2/G2P_dom"/>
</dbReference>
<organism evidence="3 4">
    <name type="scientific">Dorea acetigenes</name>
    <dbReference type="NCBI Taxonomy" id="2981787"/>
    <lineage>
        <taxon>Bacteria</taxon>
        <taxon>Bacillati</taxon>
        <taxon>Bacillota</taxon>
        <taxon>Clostridia</taxon>
        <taxon>Lachnospirales</taxon>
        <taxon>Lachnospiraceae</taxon>
        <taxon>Dorea</taxon>
    </lineage>
</organism>
<protein>
    <recommendedName>
        <fullName evidence="2">Replication-associated protein ORF2/G2P domain-containing protein</fullName>
    </recommendedName>
</protein>
<feature type="compositionally biased region" description="Basic and acidic residues" evidence="1">
    <location>
        <begin position="172"/>
        <end position="184"/>
    </location>
</feature>
<evidence type="ECO:0000313" key="3">
    <source>
        <dbReference type="EMBL" id="MCU6686875.1"/>
    </source>
</evidence>
<dbReference type="RefSeq" id="WP_242997506.1">
    <property type="nucleotide sequence ID" value="NZ_JAOQJU010000010.1"/>
</dbReference>
<gene>
    <name evidence="3" type="ORF">OCV99_10015</name>
</gene>
<comment type="caution">
    <text evidence="3">The sequence shown here is derived from an EMBL/GenBank/DDBJ whole genome shotgun (WGS) entry which is preliminary data.</text>
</comment>
<dbReference type="Pfam" id="PF23343">
    <property type="entry name" value="REP_ORF2-G2P"/>
    <property type="match status" value="1"/>
</dbReference>
<feature type="domain" description="Replication-associated protein ORF2/G2P" evidence="2">
    <location>
        <begin position="68"/>
        <end position="172"/>
    </location>
</feature>
<dbReference type="Proteomes" id="UP001652431">
    <property type="component" value="Unassembled WGS sequence"/>
</dbReference>
<evidence type="ECO:0000313" key="4">
    <source>
        <dbReference type="Proteomes" id="UP001652431"/>
    </source>
</evidence>
<sequence>MVKRKRYRFRQGDVIDVEEFHDGRYGGPGTGRAKRAKPTEEQMRAVNAQNKAKRCRQRMLEYFHEGDIFATWTYEVRNRPPDMQAALKDFQKAMRYVRREFKKRGYEVFWIRNIERGTKGAWHIHLVINEIGDTASIITKAWTKGGTWSIEIKNSKYYDEDFTKLANYMTKDEHTTEEKKDGKPGKPRLSEASYNTSRNMPLPEPKVDKLRRWKEEPKPKKGYYIAKIHEGINPVTGYKYRRYTMIRLKRRRE</sequence>
<keyword evidence="4" id="KW-1185">Reference proteome</keyword>
<accession>A0ABT2RN96</accession>
<reference evidence="3 4" key="1">
    <citation type="journal article" date="2021" name="ISME Commun">
        <title>Automated analysis of genomic sequences facilitates high-throughput and comprehensive description of bacteria.</title>
        <authorList>
            <person name="Hitch T.C.A."/>
        </authorList>
    </citation>
    <scope>NUCLEOTIDE SEQUENCE [LARGE SCALE GENOMIC DNA]</scope>
    <source>
        <strain evidence="3 4">Sanger_03</strain>
    </source>
</reference>